<evidence type="ECO:0000256" key="1">
    <source>
        <dbReference type="ARBA" id="ARBA00022741"/>
    </source>
</evidence>
<dbReference type="CDD" id="cd22308">
    <property type="entry name" value="Af1548-like"/>
    <property type="match status" value="1"/>
</dbReference>
<evidence type="ECO:0000259" key="4">
    <source>
        <dbReference type="PROSITE" id="PS51161"/>
    </source>
</evidence>
<dbReference type="InterPro" id="IPR011335">
    <property type="entry name" value="Restrct_endonuc-II-like"/>
</dbReference>
<organism evidence="5 6">
    <name type="scientific">Paralabilibaculum antarcticum</name>
    <dbReference type="NCBI Taxonomy" id="2912572"/>
    <lineage>
        <taxon>Bacteria</taxon>
        <taxon>Pseudomonadati</taxon>
        <taxon>Bacteroidota</taxon>
        <taxon>Bacteroidia</taxon>
        <taxon>Marinilabiliales</taxon>
        <taxon>Marinifilaceae</taxon>
        <taxon>Paralabilibaculum</taxon>
    </lineage>
</organism>
<dbReference type="Gene3D" id="3.40.1350.10">
    <property type="match status" value="1"/>
</dbReference>
<evidence type="ECO:0000256" key="2">
    <source>
        <dbReference type="ARBA" id="ARBA00022840"/>
    </source>
</evidence>
<keyword evidence="5" id="KW-0255">Endonuclease</keyword>
<dbReference type="Pfam" id="PF04471">
    <property type="entry name" value="Mrr_cat"/>
    <property type="match status" value="1"/>
</dbReference>
<protein>
    <submittedName>
        <fullName evidence="5">Restriction endonuclease</fullName>
        <ecNumber evidence="5">3.1.21.-</ecNumber>
    </submittedName>
</protein>
<keyword evidence="6" id="KW-1185">Reference proteome</keyword>
<keyword evidence="5" id="KW-0378">Hydrolase</keyword>
<dbReference type="Proteomes" id="UP001528920">
    <property type="component" value="Unassembled WGS sequence"/>
</dbReference>
<dbReference type="InterPro" id="IPR011856">
    <property type="entry name" value="tRNA_endonuc-like_dom_sf"/>
</dbReference>
<dbReference type="EMBL" id="JAKJSC010000001">
    <property type="protein sequence ID" value="MDE5416889.1"/>
    <property type="molecule type" value="Genomic_DNA"/>
</dbReference>
<name>A0ABT5VN86_9BACT</name>
<gene>
    <name evidence="5" type="ORF">L3049_02635</name>
</gene>
<dbReference type="InterPro" id="IPR007560">
    <property type="entry name" value="Restrct_endonuc_IV_Mrr"/>
</dbReference>
<keyword evidence="2 3" id="KW-0067">ATP-binding</keyword>
<evidence type="ECO:0000256" key="3">
    <source>
        <dbReference type="PROSITE-ProRule" id="PRU00492"/>
    </source>
</evidence>
<dbReference type="GO" id="GO:0016787">
    <property type="term" value="F:hydrolase activity"/>
    <property type="evidence" value="ECO:0007669"/>
    <property type="project" value="UniProtKB-KW"/>
</dbReference>
<dbReference type="InterPro" id="IPR005144">
    <property type="entry name" value="ATP-cone_dom"/>
</dbReference>
<proteinExistence type="predicted"/>
<evidence type="ECO:0000313" key="5">
    <source>
        <dbReference type="EMBL" id="MDE5416889.1"/>
    </source>
</evidence>
<dbReference type="PROSITE" id="PS51161">
    <property type="entry name" value="ATP_CONE"/>
    <property type="match status" value="1"/>
</dbReference>
<dbReference type="SUPFAM" id="SSF52980">
    <property type="entry name" value="Restriction endonuclease-like"/>
    <property type="match status" value="1"/>
</dbReference>
<dbReference type="EC" id="3.1.21.-" evidence="5"/>
<accession>A0ABT5VN86</accession>
<keyword evidence="1 3" id="KW-0547">Nucleotide-binding</keyword>
<dbReference type="GO" id="GO:0004519">
    <property type="term" value="F:endonuclease activity"/>
    <property type="evidence" value="ECO:0007669"/>
    <property type="project" value="UniProtKB-KW"/>
</dbReference>
<evidence type="ECO:0000313" key="6">
    <source>
        <dbReference type="Proteomes" id="UP001528920"/>
    </source>
</evidence>
<dbReference type="RefSeq" id="WP_275108227.1">
    <property type="nucleotide sequence ID" value="NZ_JAKJSC010000001.1"/>
</dbReference>
<sequence length="299" mass="34638">MIASNKKRTHQDTRSVETKSDNTKVILIQKASGEEEPFILDKLARSLRKAGADSKSIEKILIDIEEWVYTGVTTKQIYSRAFSLLRREKKSFAMRYRLKQAIIELGPTGYPFEQFIGQLFKKQGYKIEVGVVVDGYCVTHEMDVIATQDHMQHLVECKYHKDQGKHVSVQVPLYVRSRVNDIIDKRKEIPKYSELSFEGWIVTNTRFSEDSIKYGTCSGLNLLAWDYPHDKGLKEIVEELRLYPVTILHHLTKKKKQELLNKGIVTCFQLKEDLNALNSILLNDRKQKLIKEELFEICG</sequence>
<feature type="domain" description="ATP-cone" evidence="4">
    <location>
        <begin position="26"/>
        <end position="107"/>
    </location>
</feature>
<keyword evidence="5" id="KW-0540">Nuclease</keyword>
<comment type="caution">
    <text evidence="5">The sequence shown here is derived from an EMBL/GenBank/DDBJ whole genome shotgun (WGS) entry which is preliminary data.</text>
</comment>
<reference evidence="5 6" key="1">
    <citation type="submission" date="2022-01" db="EMBL/GenBank/DDBJ databases">
        <title>Labilibaculum sp. nov, a marine bacterium isolated from Antarctica.</title>
        <authorList>
            <person name="Dai W."/>
        </authorList>
    </citation>
    <scope>NUCLEOTIDE SEQUENCE [LARGE SCALE GENOMIC DNA]</scope>
    <source>
        <strain evidence="5 6">DW002</strain>
    </source>
</reference>